<dbReference type="Gene3D" id="3.40.50.2000">
    <property type="entry name" value="Glycogen Phosphorylase B"/>
    <property type="match status" value="2"/>
</dbReference>
<dbReference type="Pfam" id="PF13692">
    <property type="entry name" value="Glyco_trans_1_4"/>
    <property type="match status" value="1"/>
</dbReference>
<dbReference type="PANTHER" id="PTHR45947:SF3">
    <property type="entry name" value="SULFOQUINOVOSYL TRANSFERASE SQD2"/>
    <property type="match status" value="1"/>
</dbReference>
<dbReference type="EMBL" id="CAMAPC010000012">
    <property type="protein sequence ID" value="CAH9062232.1"/>
    <property type="molecule type" value="Genomic_DNA"/>
</dbReference>
<accession>A0A9W4W1C7</accession>
<keyword evidence="3" id="KW-1185">Reference proteome</keyword>
<dbReference type="RefSeq" id="WP_261626728.1">
    <property type="nucleotide sequence ID" value="NZ_CAMAPC010000012.1"/>
</dbReference>
<comment type="caution">
    <text evidence="2">The sequence shown here is derived from an EMBL/GenBank/DDBJ whole genome shotgun (WGS) entry which is preliminary data.</text>
</comment>
<proteinExistence type="predicted"/>
<dbReference type="Proteomes" id="UP001152467">
    <property type="component" value="Unassembled WGS sequence"/>
</dbReference>
<sequence length="338" mass="38200">MDYQVIIFVDSAGFGGIESHIIELAKLLRLNHVQCSVLFYKDHNNHYFYEKLDCHQIKYQHLSGSFFSTLSELATLSKYTAVHTHGYKAGIIARLCCRILNIKCVSTYHAGETGTGRVKWYNKIDKTLSFLSRNFAVSKSIASQIDQAIILDNFVIPKINAKVTATHCACLNVGFVGRLSYEKGPDRFVKLVSHFADDTRFNWHIFGEGPMQTTLNFPEQLVFHGMVDSEHIWSKLDILIVTSRQEGLPMAILEAMANKVLVISTDVGAISNVVINHQTGYLLERFSITKVTEILNGLIQKPDYQTLTSNAQKLIQSEFSGDKQWLLLDKTYRSCVSH</sequence>
<gene>
    <name evidence="2" type="primary">mshA_5</name>
    <name evidence="2" type="ORF">PSECIP111854_02971</name>
</gene>
<dbReference type="CDD" id="cd03801">
    <property type="entry name" value="GT4_PimA-like"/>
    <property type="match status" value="1"/>
</dbReference>
<protein>
    <submittedName>
        <fullName evidence="2">D-inositol-3-phosphate glycosyltransferase</fullName>
        <ecNumber evidence="2">2.4.1.250</ecNumber>
    </submittedName>
</protein>
<evidence type="ECO:0000313" key="2">
    <source>
        <dbReference type="EMBL" id="CAH9062232.1"/>
    </source>
</evidence>
<dbReference type="InterPro" id="IPR050194">
    <property type="entry name" value="Glycosyltransferase_grp1"/>
</dbReference>
<dbReference type="PANTHER" id="PTHR45947">
    <property type="entry name" value="SULFOQUINOVOSYL TRANSFERASE SQD2"/>
    <property type="match status" value="1"/>
</dbReference>
<dbReference type="GO" id="GO:0102710">
    <property type="term" value="F:D-inositol-3-phosphate glycosyltransferase activity"/>
    <property type="evidence" value="ECO:0007669"/>
    <property type="project" value="UniProtKB-EC"/>
</dbReference>
<dbReference type="AlphaFoldDB" id="A0A9W4W1C7"/>
<reference evidence="2" key="1">
    <citation type="submission" date="2022-07" db="EMBL/GenBank/DDBJ databases">
        <authorList>
            <person name="Criscuolo A."/>
        </authorList>
    </citation>
    <scope>NUCLEOTIDE SEQUENCE</scope>
    <source>
        <strain evidence="2">CIP111854</strain>
    </source>
</reference>
<keyword evidence="2" id="KW-0808">Transferase</keyword>
<keyword evidence="2" id="KW-0328">Glycosyltransferase</keyword>
<organism evidence="2 3">
    <name type="scientific">Pseudoalteromonas holothuriae</name>
    <dbReference type="NCBI Taxonomy" id="2963714"/>
    <lineage>
        <taxon>Bacteria</taxon>
        <taxon>Pseudomonadati</taxon>
        <taxon>Pseudomonadota</taxon>
        <taxon>Gammaproteobacteria</taxon>
        <taxon>Alteromonadales</taxon>
        <taxon>Pseudoalteromonadaceae</taxon>
        <taxon>Pseudoalteromonas</taxon>
    </lineage>
</organism>
<dbReference type="EC" id="2.4.1.250" evidence="2"/>
<dbReference type="SUPFAM" id="SSF53756">
    <property type="entry name" value="UDP-Glycosyltransferase/glycogen phosphorylase"/>
    <property type="match status" value="1"/>
</dbReference>
<dbReference type="InterPro" id="IPR028098">
    <property type="entry name" value="Glyco_trans_4-like_N"/>
</dbReference>
<feature type="domain" description="Glycosyltransferase subfamily 4-like N-terminal" evidence="1">
    <location>
        <begin position="14"/>
        <end position="147"/>
    </location>
</feature>
<name>A0A9W4W1C7_9GAMM</name>
<evidence type="ECO:0000259" key="1">
    <source>
        <dbReference type="Pfam" id="PF13439"/>
    </source>
</evidence>
<evidence type="ECO:0000313" key="3">
    <source>
        <dbReference type="Proteomes" id="UP001152467"/>
    </source>
</evidence>
<dbReference type="Pfam" id="PF13439">
    <property type="entry name" value="Glyco_transf_4"/>
    <property type="match status" value="1"/>
</dbReference>